<protein>
    <submittedName>
        <fullName evidence="1">G5009 protein</fullName>
    </submittedName>
</protein>
<comment type="caution">
    <text evidence="1">The sequence shown here is derived from an EMBL/GenBank/DDBJ whole genome shotgun (WGS) entry which is preliminary data.</text>
</comment>
<accession>A0ABP1FTZ5</accession>
<dbReference type="InterPro" id="IPR044840">
    <property type="entry name" value="Nup188"/>
</dbReference>
<dbReference type="Proteomes" id="UP001497392">
    <property type="component" value="Unassembled WGS sequence"/>
</dbReference>
<sequence>MTDAKALWWPPLQRFYDFLVELNARDAGGDAKEIEDRLKEYHEVLLRGVGFFRPPSPSSRRVVESEKSLAIGKKRIPVEPALRSLALELSGYLRLDEVQSYMLLRRWQTGNKGEVLSAQLTAAQLESLTDFYTNERAYIAVCQRLLIPLSQRNDGSEVAKVCQAALETLQGAGLQRNLLQTVAENLSPKSTSMQQSQTESLTARPSVQGMPSVFEKARYRLEHERVLLLETLLLFQSDVGASMAPEDWLKLASSVATALYARGPTPGLEGSTENAQHLATLVLIQGLALEPLLELVAAGKSISGSSHPFAGVEARQKVHDLLGALWHHANEAHAPVLMAWAVFAALAGSASDGEGLEYSGHAQVAYEHGVLRALAQLGQSGQQVADAALSGLHSAILMPLLAGIGAAFGMSPMSLPQEDLSHMLRLFSAVYEGQPELCLEFWDEDSVTSEPLRHFLHTSRDMFPAYPRPLVEVLAAVSHAPAAALRVNTYLDRLPAAAQSYMRTDSRLEGVQQASSSSGSIDVTAGTDLPLLGLEGAIRRGTKGTLTSLPPCMAGHIGAMADQDALEHCLVRWQLPPMLAGGQFLLLVQMLRELRALQQAMQTDSTQGGPLRDPASVLLPGMHLLAQLTSAEPGLALSLIQMQVPTGAEGDADLLTLAAGGLALQRAAAGLSDSEVLQLYGDCLTVGTALACSVPARVLDVLSETELLWPQSLMPTTPMSVATSGSTLRFVEQSVPALREMQKVEAAERTFDVTEAFLLLTLTLIQKGVHTATLQAHVAFVLNHIIPRHTRWAYREASQRWRIASAAISIIHAALTVKPHCNSGMSLASAKAPVAADLEVALAKAITQDPETLLCALPPSAAELRAWGQQGADVAAAEGAALAWQCLLPALQSATGSPLSAMAHTLFQITRVGVATSASCLLSLITYPYLDTAGRRDTIRGLTALAQACSHLSSMSFTGSLLAACGREGMSGMRAALLEPFKLRDGARADAGLYTAAVELVLIALTHHPSLVDFLLFPTALQGTPDEMRHDRDKREAGQQVLAITAGGEKGASAPAWSCLDGLWEALRKGAELRAGQPAVLAQAVRALLGMWQAGPMAWRATEILRRQPDFWQRLASCLPDAAQRSLALTPAAAASAQDEEGEAGEEAVQEWLRKGDSAWRLSAESSALQLLALEAFASPPGQDASPARAMLEEWAEDADGGELGVLLQRYGAEPPSQALLTCLGSRADSAAEELVTRALADDVLGELLQQPGSLFGSLQSMLKPIINIAPSLSEARQALRELRSDEGGSSTSRAATQLSRQLQSLRLGQLLLREAEVDTPGSRPAVRRLEAEALEERLASSWQAGPSYGAEYLYSAPRLAQRLGAEFVRSVPALAGLTQSLRAASILASTEDARLEALRSLTAAVAVAYRGSGQPPAGLPLVSAAADALSRALMPVLAHVARGQGDSAGVAFSWLSSSTAAAAEVSQICLILVKRWQNKGRAAGSGTMSLCLKLLKLTRAWLSARGVLQGSGSDAEHIEAIDEGLLASLLLVLQQLPSLITSAPKMDLTSKVREALTQILPQLAGVAQLAQRCSRTALSIICAIIQRHITSDTWLPFLQETTLNLVNVLERALQVLSRSQPHVKAAKQITPGPASHSEAEGVLSSTLLLVLAIVQYRAAAQLLADQGLTGRLLDTANWLLDPDGGGMEGAVQELPAASGQRRAGNGQAAKAPDYAGAYSSNGQRSPAHEQWCSLVGIFGVLVRALPGWAEVESNATAFVVMGEDRLLLALEAPEGTPAQPLTLGAMQEMQRSLFLLSGMARLLGQWQIASPGSLFTARQVAASFLARVEQARPGERFSFYCPPVSPSEKAQAEQEPGLQAGEGWFDVCSEGSQPAGSRRSPSQRHSEYSACLGEAVYSAAAHALSFLCTVAPQVDEEEVAAGLGPAWPSARVLANLQQHCIALSYEACQHSSQGESRAARLCGMLLTILATARRLQVAQGSAVEPALAERVRDAEHRMEQAITRST</sequence>
<evidence type="ECO:0000313" key="2">
    <source>
        <dbReference type="Proteomes" id="UP001497392"/>
    </source>
</evidence>
<reference evidence="1 2" key="1">
    <citation type="submission" date="2024-06" db="EMBL/GenBank/DDBJ databases">
        <authorList>
            <person name="Kraege A."/>
            <person name="Thomma B."/>
        </authorList>
    </citation>
    <scope>NUCLEOTIDE SEQUENCE [LARGE SCALE GENOMIC DNA]</scope>
</reference>
<dbReference type="EMBL" id="CAXHTA020000007">
    <property type="protein sequence ID" value="CAL5222614.1"/>
    <property type="molecule type" value="Genomic_DNA"/>
</dbReference>
<evidence type="ECO:0000313" key="1">
    <source>
        <dbReference type="EMBL" id="CAL5222614.1"/>
    </source>
</evidence>
<dbReference type="PANTHER" id="PTHR31431:SF1">
    <property type="entry name" value="NUCLEOPORIN NUP188"/>
    <property type="match status" value="1"/>
</dbReference>
<organism evidence="1 2">
    <name type="scientific">Coccomyxa viridis</name>
    <dbReference type="NCBI Taxonomy" id="1274662"/>
    <lineage>
        <taxon>Eukaryota</taxon>
        <taxon>Viridiplantae</taxon>
        <taxon>Chlorophyta</taxon>
        <taxon>core chlorophytes</taxon>
        <taxon>Trebouxiophyceae</taxon>
        <taxon>Trebouxiophyceae incertae sedis</taxon>
        <taxon>Coccomyxaceae</taxon>
        <taxon>Coccomyxa</taxon>
    </lineage>
</organism>
<proteinExistence type="predicted"/>
<gene>
    <name evidence="1" type="primary">g5009</name>
    <name evidence="1" type="ORF">VP750_LOCUS4273</name>
</gene>
<dbReference type="PANTHER" id="PTHR31431">
    <property type="entry name" value="NUCLEOPORIN NUP188 HOMOLOG"/>
    <property type="match status" value="1"/>
</dbReference>
<name>A0ABP1FTZ5_9CHLO</name>
<keyword evidence="2" id="KW-1185">Reference proteome</keyword>